<dbReference type="Pfam" id="PF00672">
    <property type="entry name" value="HAMP"/>
    <property type="match status" value="1"/>
</dbReference>
<evidence type="ECO:0000256" key="9">
    <source>
        <dbReference type="ARBA" id="ARBA00023012"/>
    </source>
</evidence>
<dbReference type="SMART" id="SM00304">
    <property type="entry name" value="HAMP"/>
    <property type="match status" value="1"/>
</dbReference>
<proteinExistence type="predicted"/>
<evidence type="ECO:0000256" key="7">
    <source>
        <dbReference type="ARBA" id="ARBA00022777"/>
    </source>
</evidence>
<dbReference type="SMART" id="SM00387">
    <property type="entry name" value="HATPase_c"/>
    <property type="match status" value="1"/>
</dbReference>
<sequence length="510" mass="53939">MRTRLSALLLVLIGVVLVSLGIPLITGIAADEARTLHTDRMADLSLFVSQVPFDPDAADVEGQALERDLGRYEELYGISVTVYDAARRPRFSGHGDPPTTLTPAEDAALDTALSGRLTEVWDQIRPWDEEPLIAAQPVVRDGDVVGAVVSVSPVERAAGRVLQRWSILLAAELVAMIGAIALADRLARWLLRPVERLDEAAHQISAGDLSARVPTGSGPPELRRLEASFNDMAVHVQDAVEAQRAFVADASHQLRNPLAALLMRLEGMTMASALPGVSPVRQREAMEQALADGRHLAGTLDRMLALARVENAGAPAVSLDVAAVVDERLAFWMVVADRRDIHLVRRGAAEALARHDAGALAGALDAVLDNALKYSPEGSTVTVEVRALTEAAPQNPVLPIGGPSSSPVLALIAAAGTGSGAVADATPVGGGVEVTVTDEGPGVPADDLDRVADRFWRADGAAQEGTGLGMSIAKTLMERHQGTLEVMPGAERGLRVRLWLPPEAQSFSLR</sequence>
<dbReference type="Pfam" id="PF02518">
    <property type="entry name" value="HATPase_c"/>
    <property type="match status" value="1"/>
</dbReference>
<dbReference type="SUPFAM" id="SSF158472">
    <property type="entry name" value="HAMP domain-like"/>
    <property type="match status" value="1"/>
</dbReference>
<dbReference type="Gene3D" id="3.30.565.10">
    <property type="entry name" value="Histidine kinase-like ATPase, C-terminal domain"/>
    <property type="match status" value="1"/>
</dbReference>
<comment type="subcellular location">
    <subcellularLocation>
        <location evidence="2">Cell membrane</location>
    </subcellularLocation>
</comment>
<keyword evidence="10" id="KW-0472">Membrane</keyword>
<gene>
    <name evidence="13" type="ORF">KIH74_33240</name>
</gene>
<dbReference type="CDD" id="cd00082">
    <property type="entry name" value="HisKA"/>
    <property type="match status" value="1"/>
</dbReference>
<evidence type="ECO:0000256" key="3">
    <source>
        <dbReference type="ARBA" id="ARBA00012438"/>
    </source>
</evidence>
<dbReference type="InterPro" id="IPR003660">
    <property type="entry name" value="HAMP_dom"/>
</dbReference>
<dbReference type="PANTHER" id="PTHR45436">
    <property type="entry name" value="SENSOR HISTIDINE KINASE YKOH"/>
    <property type="match status" value="1"/>
</dbReference>
<dbReference type="InterPro" id="IPR036890">
    <property type="entry name" value="HATPase_C_sf"/>
</dbReference>
<keyword evidence="5" id="KW-0808">Transferase</keyword>
<evidence type="ECO:0000256" key="8">
    <source>
        <dbReference type="ARBA" id="ARBA00022989"/>
    </source>
</evidence>
<keyword evidence="4" id="KW-0597">Phosphoprotein</keyword>
<accession>A0ABS5TSR8</accession>
<evidence type="ECO:0000313" key="13">
    <source>
        <dbReference type="EMBL" id="MBT0773857.1"/>
    </source>
</evidence>
<dbReference type="PRINTS" id="PR00344">
    <property type="entry name" value="BCTRLSENSOR"/>
</dbReference>
<dbReference type="InterPro" id="IPR036097">
    <property type="entry name" value="HisK_dim/P_sf"/>
</dbReference>
<dbReference type="PROSITE" id="PS50109">
    <property type="entry name" value="HIS_KIN"/>
    <property type="match status" value="1"/>
</dbReference>
<keyword evidence="8" id="KW-1133">Transmembrane helix</keyword>
<dbReference type="RefSeq" id="WP_214160399.1">
    <property type="nucleotide sequence ID" value="NZ_JAHBAY010000021.1"/>
</dbReference>
<dbReference type="Gene3D" id="1.10.287.130">
    <property type="match status" value="1"/>
</dbReference>
<organism evidence="13 14">
    <name type="scientific">Kineosporia corallincola</name>
    <dbReference type="NCBI Taxonomy" id="2835133"/>
    <lineage>
        <taxon>Bacteria</taxon>
        <taxon>Bacillati</taxon>
        <taxon>Actinomycetota</taxon>
        <taxon>Actinomycetes</taxon>
        <taxon>Kineosporiales</taxon>
        <taxon>Kineosporiaceae</taxon>
        <taxon>Kineosporia</taxon>
    </lineage>
</organism>
<evidence type="ECO:0000256" key="4">
    <source>
        <dbReference type="ARBA" id="ARBA00022553"/>
    </source>
</evidence>
<keyword evidence="6" id="KW-0812">Transmembrane</keyword>
<evidence type="ECO:0000256" key="1">
    <source>
        <dbReference type="ARBA" id="ARBA00000085"/>
    </source>
</evidence>
<dbReference type="InterPro" id="IPR005467">
    <property type="entry name" value="His_kinase_dom"/>
</dbReference>
<dbReference type="InterPro" id="IPR004358">
    <property type="entry name" value="Sig_transdc_His_kin-like_C"/>
</dbReference>
<comment type="caution">
    <text evidence="13">The sequence shown here is derived from an EMBL/GenBank/DDBJ whole genome shotgun (WGS) entry which is preliminary data.</text>
</comment>
<keyword evidence="7 13" id="KW-0418">Kinase</keyword>
<dbReference type="EC" id="2.7.13.3" evidence="3"/>
<evidence type="ECO:0000256" key="2">
    <source>
        <dbReference type="ARBA" id="ARBA00004236"/>
    </source>
</evidence>
<keyword evidence="14" id="KW-1185">Reference proteome</keyword>
<dbReference type="InterPro" id="IPR050428">
    <property type="entry name" value="TCS_sensor_his_kinase"/>
</dbReference>
<dbReference type="CDD" id="cd06225">
    <property type="entry name" value="HAMP"/>
    <property type="match status" value="1"/>
</dbReference>
<feature type="domain" description="Histidine kinase" evidence="11">
    <location>
        <begin position="249"/>
        <end position="504"/>
    </location>
</feature>
<name>A0ABS5TSR8_9ACTN</name>
<dbReference type="SUPFAM" id="SSF47384">
    <property type="entry name" value="Homodimeric domain of signal transducing histidine kinase"/>
    <property type="match status" value="1"/>
</dbReference>
<dbReference type="InterPro" id="IPR003594">
    <property type="entry name" value="HATPase_dom"/>
</dbReference>
<protein>
    <recommendedName>
        <fullName evidence="3">histidine kinase</fullName>
        <ecNumber evidence="3">2.7.13.3</ecNumber>
    </recommendedName>
</protein>
<evidence type="ECO:0000313" key="14">
    <source>
        <dbReference type="Proteomes" id="UP001197247"/>
    </source>
</evidence>
<dbReference type="Gene3D" id="6.10.340.10">
    <property type="match status" value="1"/>
</dbReference>
<keyword evidence="9" id="KW-0902">Two-component regulatory system</keyword>
<dbReference type="GO" id="GO:0016301">
    <property type="term" value="F:kinase activity"/>
    <property type="evidence" value="ECO:0007669"/>
    <property type="project" value="UniProtKB-KW"/>
</dbReference>
<evidence type="ECO:0000259" key="12">
    <source>
        <dbReference type="PROSITE" id="PS50885"/>
    </source>
</evidence>
<dbReference type="Proteomes" id="UP001197247">
    <property type="component" value="Unassembled WGS sequence"/>
</dbReference>
<dbReference type="SMART" id="SM00388">
    <property type="entry name" value="HisKA"/>
    <property type="match status" value="1"/>
</dbReference>
<comment type="catalytic activity">
    <reaction evidence="1">
        <text>ATP + protein L-histidine = ADP + protein N-phospho-L-histidine.</text>
        <dbReference type="EC" id="2.7.13.3"/>
    </reaction>
</comment>
<dbReference type="EMBL" id="JAHBAY010000021">
    <property type="protein sequence ID" value="MBT0773857.1"/>
    <property type="molecule type" value="Genomic_DNA"/>
</dbReference>
<dbReference type="Pfam" id="PF00512">
    <property type="entry name" value="HisKA"/>
    <property type="match status" value="1"/>
</dbReference>
<feature type="domain" description="HAMP" evidence="12">
    <location>
        <begin position="188"/>
        <end position="241"/>
    </location>
</feature>
<evidence type="ECO:0000256" key="6">
    <source>
        <dbReference type="ARBA" id="ARBA00022692"/>
    </source>
</evidence>
<evidence type="ECO:0000256" key="10">
    <source>
        <dbReference type="ARBA" id="ARBA00023136"/>
    </source>
</evidence>
<dbReference type="PROSITE" id="PS50885">
    <property type="entry name" value="HAMP"/>
    <property type="match status" value="1"/>
</dbReference>
<evidence type="ECO:0000256" key="5">
    <source>
        <dbReference type="ARBA" id="ARBA00022679"/>
    </source>
</evidence>
<dbReference type="SUPFAM" id="SSF55874">
    <property type="entry name" value="ATPase domain of HSP90 chaperone/DNA topoisomerase II/histidine kinase"/>
    <property type="match status" value="1"/>
</dbReference>
<reference evidence="13 14" key="1">
    <citation type="submission" date="2021-05" db="EMBL/GenBank/DDBJ databases">
        <title>Kineosporia and Streptomyces sp. nov. two new marine actinobacteria isolated from Coral.</title>
        <authorList>
            <person name="Buangrab K."/>
            <person name="Sutthacheep M."/>
            <person name="Yeemin T."/>
            <person name="Harunari E."/>
            <person name="Igarashi Y."/>
            <person name="Kanchanasin P."/>
            <person name="Tanasupawat S."/>
            <person name="Phongsopitanun W."/>
        </authorList>
    </citation>
    <scope>NUCLEOTIDE SEQUENCE [LARGE SCALE GENOMIC DNA]</scope>
    <source>
        <strain evidence="13 14">J2-2</strain>
    </source>
</reference>
<dbReference type="InterPro" id="IPR003661">
    <property type="entry name" value="HisK_dim/P_dom"/>
</dbReference>
<dbReference type="PANTHER" id="PTHR45436:SF5">
    <property type="entry name" value="SENSOR HISTIDINE KINASE TRCS"/>
    <property type="match status" value="1"/>
</dbReference>
<evidence type="ECO:0000259" key="11">
    <source>
        <dbReference type="PROSITE" id="PS50109"/>
    </source>
</evidence>